<dbReference type="GO" id="GO:0031956">
    <property type="term" value="F:medium-chain fatty acid-CoA ligase activity"/>
    <property type="evidence" value="ECO:0007669"/>
    <property type="project" value="TreeGrafter"/>
</dbReference>
<dbReference type="InterPro" id="IPR042099">
    <property type="entry name" value="ANL_N_sf"/>
</dbReference>
<dbReference type="SUPFAM" id="SSF56801">
    <property type="entry name" value="Acetyl-CoA synthetase-like"/>
    <property type="match status" value="1"/>
</dbReference>
<dbReference type="RefSeq" id="WP_024099553.1">
    <property type="nucleotide sequence ID" value="NZ_CP010592.1"/>
</dbReference>
<gene>
    <name evidence="4" type="ORF">PhaeoP63_04160</name>
</gene>
<geneLocation type="plasmid" evidence="5">
    <name>pp63_d</name>
</geneLocation>
<dbReference type="Pfam" id="PF00501">
    <property type="entry name" value="AMP-binding"/>
    <property type="match status" value="1"/>
</dbReference>
<accession>A0AAC9ZCT1</accession>
<evidence type="ECO:0000259" key="3">
    <source>
        <dbReference type="Pfam" id="PF00501"/>
    </source>
</evidence>
<name>A0AAC9ZCT1_9RHOB</name>
<dbReference type="Proteomes" id="UP000217545">
    <property type="component" value="Plasmid pP63_d"/>
</dbReference>
<protein>
    <submittedName>
        <fullName evidence="4">Acyl-CoA synthetase (AMP-forming)/AMP-acid ligase II</fullName>
        <ecNumber evidence="4">6.2.1.-</ecNumber>
    </submittedName>
</protein>
<comment type="similarity">
    <text evidence="1">Belongs to the ATP-dependent AMP-binding enzyme family.</text>
</comment>
<reference evidence="4 5" key="1">
    <citation type="journal article" date="2017" name="Front. Microbiol.">
        <title>Phaeobacter piscinae sp. nov., a species of the Roseobacter group and potential aquaculture probiont.</title>
        <authorList>
            <person name="Sonnenschein E.C."/>
            <person name="Phippen C.B.W."/>
            <person name="Nielsen K.F."/>
            <person name="Mateiu R.V."/>
            <person name="Melchiorsen J."/>
            <person name="Gram L."/>
            <person name="Overmann J."/>
            <person name="Freese H.M."/>
        </authorList>
    </citation>
    <scope>NUCLEOTIDE SEQUENCE [LARGE SCALE GENOMIC DNA]</scope>
    <source>
        <strain evidence="4 5">P63</strain>
    </source>
</reference>
<dbReference type="Gene3D" id="3.40.50.12780">
    <property type="entry name" value="N-terminal domain of ligase-like"/>
    <property type="match status" value="1"/>
</dbReference>
<dbReference type="PROSITE" id="PS00455">
    <property type="entry name" value="AMP_BINDING"/>
    <property type="match status" value="1"/>
</dbReference>
<dbReference type="InterPro" id="IPR000873">
    <property type="entry name" value="AMP-dep_synth/lig_dom"/>
</dbReference>
<dbReference type="EC" id="6.2.1.-" evidence="4"/>
<organism evidence="4 5">
    <name type="scientific">Phaeobacter gallaeciensis</name>
    <dbReference type="NCBI Taxonomy" id="60890"/>
    <lineage>
        <taxon>Bacteria</taxon>
        <taxon>Pseudomonadati</taxon>
        <taxon>Pseudomonadota</taxon>
        <taxon>Alphaproteobacteria</taxon>
        <taxon>Rhodobacterales</taxon>
        <taxon>Roseobacteraceae</taxon>
        <taxon>Phaeobacter</taxon>
    </lineage>
</organism>
<evidence type="ECO:0000256" key="2">
    <source>
        <dbReference type="ARBA" id="ARBA00022598"/>
    </source>
</evidence>
<dbReference type="Gene3D" id="3.30.300.30">
    <property type="match status" value="1"/>
</dbReference>
<evidence type="ECO:0000313" key="5">
    <source>
        <dbReference type="Proteomes" id="UP000217545"/>
    </source>
</evidence>
<dbReference type="InterPro" id="IPR020845">
    <property type="entry name" value="AMP-binding_CS"/>
</dbReference>
<feature type="domain" description="AMP-dependent synthetase/ligase" evidence="3">
    <location>
        <begin position="81"/>
        <end position="273"/>
    </location>
</feature>
<evidence type="ECO:0000313" key="4">
    <source>
        <dbReference type="EMBL" id="ATF08191.1"/>
    </source>
</evidence>
<evidence type="ECO:0000256" key="1">
    <source>
        <dbReference type="ARBA" id="ARBA00006432"/>
    </source>
</evidence>
<keyword evidence="2 4" id="KW-0436">Ligase</keyword>
<dbReference type="PANTHER" id="PTHR43201:SF5">
    <property type="entry name" value="MEDIUM-CHAIN ACYL-COA LIGASE ACSF2, MITOCHONDRIAL"/>
    <property type="match status" value="1"/>
</dbReference>
<proteinExistence type="inferred from homology"/>
<keyword evidence="4" id="KW-0614">Plasmid</keyword>
<dbReference type="EMBL" id="CP010788">
    <property type="protein sequence ID" value="ATF08191.1"/>
    <property type="molecule type" value="Genomic_DNA"/>
</dbReference>
<dbReference type="GeneID" id="31848551"/>
<dbReference type="PANTHER" id="PTHR43201">
    <property type="entry name" value="ACYL-COA SYNTHETASE"/>
    <property type="match status" value="1"/>
</dbReference>
<dbReference type="AlphaFoldDB" id="A0AAC9ZCT1"/>
<dbReference type="InterPro" id="IPR045851">
    <property type="entry name" value="AMP-bd_C_sf"/>
</dbReference>
<dbReference type="GO" id="GO:0006631">
    <property type="term" value="P:fatty acid metabolic process"/>
    <property type="evidence" value="ECO:0007669"/>
    <property type="project" value="TreeGrafter"/>
</dbReference>
<sequence>MFVLNDTPLDPTALHPRLQTALGDGLQHRYALRMRDTGLGLATLLYLKNHKAGVFPIHADIPAEAAKQMATKAGCNWFLEDDLVPQPLPLQPSQTVSAHPRTDVLVQMSSGTTGAAKVITRSWDSIATEVSHYANFFASAAEMTPVIACPVTHSYGLIPGVLVALHRDHVPVIIDAVNPKYILRRLREVPNPVLYTSPAMLHTLAKLLPRDAKLNAAVTSGTVLPDPWFQLIRARTRHLFQQYGCSEVGCIAINQDLQAPCDVGQPLPHLDLQAGAPDTPGPVRVRLAAEEPTPMDAIRANWVETGDLGYLAADGGLVFTARADDMINVAGLNVYPQDVERAVMGLPGIEDAVAFRLPDPQAGARVGLLFVSATVSEAQLRTQCANLLADHQKPALLHRLPVLPRQVNGKISRREIARGYAETENQSPENQVPA</sequence>